<keyword evidence="8" id="KW-0694">RNA-binding</keyword>
<evidence type="ECO:0000313" key="13">
    <source>
        <dbReference type="RefSeq" id="XP_030372444.1"/>
    </source>
</evidence>
<evidence type="ECO:0000256" key="6">
    <source>
        <dbReference type="ARBA" id="ARBA00022448"/>
    </source>
</evidence>
<dbReference type="GeneID" id="115622589"/>
<evidence type="ECO:0000256" key="10">
    <source>
        <dbReference type="SAM" id="MobiDB-lite"/>
    </source>
</evidence>
<evidence type="ECO:0000256" key="8">
    <source>
        <dbReference type="ARBA" id="ARBA00022884"/>
    </source>
</evidence>
<dbReference type="SUPFAM" id="SSF56091">
    <property type="entry name" value="DNA ligase/mRNA capping enzyme, catalytic domain"/>
    <property type="match status" value="1"/>
</dbReference>
<dbReference type="Pfam" id="PF21974">
    <property type="entry name" value="SPN1_m3Gcap_bd"/>
    <property type="match status" value="1"/>
</dbReference>
<feature type="region of interest" description="Disordered" evidence="10">
    <location>
        <begin position="29"/>
        <end position="82"/>
    </location>
</feature>
<evidence type="ECO:0000256" key="1">
    <source>
        <dbReference type="ARBA" id="ARBA00003975"/>
    </source>
</evidence>
<proteinExistence type="inferred from homology"/>
<accession>A0A6J2T8W1</accession>
<comment type="function">
    <text evidence="1">Functions as an U snRNP-specific nuclear import adapter. Involved in the trimethylguanosine (m3G)-cap-dependent nuclear import of U snRNPs. Binds specifically to the terminal m3G-cap U snRNAs.</text>
</comment>
<dbReference type="CDD" id="cd09232">
    <property type="entry name" value="Snurportin-1_C"/>
    <property type="match status" value="1"/>
</dbReference>
<evidence type="ECO:0000256" key="2">
    <source>
        <dbReference type="ARBA" id="ARBA00004123"/>
    </source>
</evidence>
<dbReference type="OrthoDB" id="10003593at2759"/>
<keyword evidence="7" id="KW-0963">Cytoplasm</keyword>
<feature type="compositionally biased region" description="Basic and acidic residues" evidence="10">
    <location>
        <begin position="29"/>
        <end position="44"/>
    </location>
</feature>
<dbReference type="PANTHER" id="PTHR13403:SF6">
    <property type="entry name" value="SNURPORTIN-1"/>
    <property type="match status" value="1"/>
</dbReference>
<protein>
    <recommendedName>
        <fullName evidence="5">Snurportin-1</fullName>
    </recommendedName>
</protein>
<dbReference type="PANTHER" id="PTHR13403">
    <property type="entry name" value="SNURPORTIN1 RNUT1 PROTEIN RNA, U TRANSPORTER 1"/>
    <property type="match status" value="1"/>
</dbReference>
<dbReference type="RefSeq" id="XP_030372444.1">
    <property type="nucleotide sequence ID" value="XM_030516584.1"/>
</dbReference>
<comment type="similarity">
    <text evidence="4">Belongs to the snurportin family.</text>
</comment>
<dbReference type="Proteomes" id="UP000504634">
    <property type="component" value="Unplaced"/>
</dbReference>
<dbReference type="AlphaFoldDB" id="A0A6J2T8W1"/>
<evidence type="ECO:0000256" key="5">
    <source>
        <dbReference type="ARBA" id="ARBA00016034"/>
    </source>
</evidence>
<name>A0A6J2T8W1_DROLE</name>
<organism evidence="12 13">
    <name type="scientific">Drosophila lebanonensis</name>
    <name type="common">Fruit fly</name>
    <name type="synonym">Scaptodrosophila lebanonensis</name>
    <dbReference type="NCBI Taxonomy" id="7225"/>
    <lineage>
        <taxon>Eukaryota</taxon>
        <taxon>Metazoa</taxon>
        <taxon>Ecdysozoa</taxon>
        <taxon>Arthropoda</taxon>
        <taxon>Hexapoda</taxon>
        <taxon>Insecta</taxon>
        <taxon>Pterygota</taxon>
        <taxon>Neoptera</taxon>
        <taxon>Endopterygota</taxon>
        <taxon>Diptera</taxon>
        <taxon>Brachycera</taxon>
        <taxon>Muscomorpha</taxon>
        <taxon>Ephydroidea</taxon>
        <taxon>Drosophilidae</taxon>
        <taxon>Scaptodrosophila</taxon>
    </lineage>
</organism>
<gene>
    <name evidence="13" type="primary">LOC115622589</name>
</gene>
<reference evidence="13" key="1">
    <citation type="submission" date="2025-08" db="UniProtKB">
        <authorList>
            <consortium name="RefSeq"/>
        </authorList>
    </citation>
    <scope>IDENTIFICATION</scope>
    <source>
        <strain evidence="13">11010-0011.00</strain>
        <tissue evidence="13">Whole body</tissue>
    </source>
</reference>
<evidence type="ECO:0000256" key="7">
    <source>
        <dbReference type="ARBA" id="ARBA00022490"/>
    </source>
</evidence>
<dbReference type="CTD" id="7354429"/>
<keyword evidence="12" id="KW-1185">Reference proteome</keyword>
<evidence type="ECO:0000313" key="12">
    <source>
        <dbReference type="Proteomes" id="UP000504634"/>
    </source>
</evidence>
<sequence>MMHHKDLYKKGVDIGVQQQLRQQQLLNEQRQRRLNSQDESRHLEALTTEPEQGEEQQQQQQLPKARKQQNKNQKGQQHFRLQQSEWLRQRPKNLSDWLLVPCPSGKRCLVVAANGRTKVYNKAGRQIMQIRTLLPGDGHVQKCKTVLDCVYVPDLNCFYVLDALTFGQQQLLECEASFRFYWLQARFEEHPELTERSKRNEKAFQLLNYYDFENAPVVEEALQRYPLWLEDKPRLDGLLFYHKDASYTCGTTPLVCWLFAFMLPDVLGMPINAGYEAPEDYDGAAALAYMDEFDRKLLEQRKLMKMRAKAAKTAATEEVYNEMDVADPEGDEDFESLQILLDHDRRLELGELDMECEVAATC</sequence>
<dbReference type="Gene3D" id="3.30.470.30">
    <property type="entry name" value="DNA ligase/mRNA capping enzyme"/>
    <property type="match status" value="1"/>
</dbReference>
<dbReference type="InterPro" id="IPR017336">
    <property type="entry name" value="Snurportin-1"/>
</dbReference>
<evidence type="ECO:0000256" key="9">
    <source>
        <dbReference type="ARBA" id="ARBA00023242"/>
    </source>
</evidence>
<dbReference type="GO" id="GO:0005737">
    <property type="term" value="C:cytoplasm"/>
    <property type="evidence" value="ECO:0007669"/>
    <property type="project" value="UniProtKB-SubCell"/>
</dbReference>
<comment type="subcellular location">
    <subcellularLocation>
        <location evidence="3">Cytoplasm</location>
    </subcellularLocation>
    <subcellularLocation>
        <location evidence="2">Nucleus</location>
    </subcellularLocation>
</comment>
<evidence type="ECO:0000259" key="11">
    <source>
        <dbReference type="Pfam" id="PF21974"/>
    </source>
</evidence>
<evidence type="ECO:0000256" key="4">
    <source>
        <dbReference type="ARBA" id="ARBA00007540"/>
    </source>
</evidence>
<keyword evidence="9" id="KW-0539">Nucleus</keyword>
<dbReference type="GO" id="GO:0061015">
    <property type="term" value="P:snRNA import into nucleus"/>
    <property type="evidence" value="ECO:0007669"/>
    <property type="project" value="InterPro"/>
</dbReference>
<dbReference type="GO" id="GO:0003723">
    <property type="term" value="F:RNA binding"/>
    <property type="evidence" value="ECO:0007669"/>
    <property type="project" value="UniProtKB-KW"/>
</dbReference>
<keyword evidence="6" id="KW-0813">Transport</keyword>
<feature type="domain" description="Snurportin-1 m3G cap-binding" evidence="11">
    <location>
        <begin position="81"/>
        <end position="258"/>
    </location>
</feature>
<dbReference type="GO" id="GO:0005634">
    <property type="term" value="C:nucleus"/>
    <property type="evidence" value="ECO:0007669"/>
    <property type="project" value="UniProtKB-SubCell"/>
</dbReference>
<dbReference type="InterPro" id="IPR047857">
    <property type="entry name" value="Snurportin1_C"/>
</dbReference>
<evidence type="ECO:0000256" key="3">
    <source>
        <dbReference type="ARBA" id="ARBA00004496"/>
    </source>
</evidence>